<sequence>WLNGSAGSGKSTIAQSVAEWCADEGRIAASFFFFRGTGIRDKISPLIPTLAFQLSISIQNMEPLIQDALKKEPFLTQQHTPLSYQFDKLIMTPMLSHARSTSTQNGAIQKRMVIIIDALDEC</sequence>
<evidence type="ECO:0000259" key="2">
    <source>
        <dbReference type="Pfam" id="PF24883"/>
    </source>
</evidence>
<dbReference type="InterPro" id="IPR056884">
    <property type="entry name" value="NPHP3-like_N"/>
</dbReference>
<dbReference type="OrthoDB" id="3027122at2759"/>
<dbReference type="STRING" id="936435.F8PWQ7"/>
<evidence type="ECO:0000313" key="3">
    <source>
        <dbReference type="EMBL" id="EGO00381.1"/>
    </source>
</evidence>
<reference evidence="4" key="1">
    <citation type="journal article" date="2011" name="Science">
        <title>The plant cell wall-decomposing machinery underlies the functional diversity of forest fungi.</title>
        <authorList>
            <person name="Eastwood D.C."/>
            <person name="Floudas D."/>
            <person name="Binder M."/>
            <person name="Majcherczyk A."/>
            <person name="Schneider P."/>
            <person name="Aerts A."/>
            <person name="Asiegbu F.O."/>
            <person name="Baker S.E."/>
            <person name="Barry K."/>
            <person name="Bendiksby M."/>
            <person name="Blumentritt M."/>
            <person name="Coutinho P.M."/>
            <person name="Cullen D."/>
            <person name="de Vries R.P."/>
            <person name="Gathman A."/>
            <person name="Goodell B."/>
            <person name="Henrissat B."/>
            <person name="Ihrmark K."/>
            <person name="Kauserud H."/>
            <person name="Kohler A."/>
            <person name="LaButti K."/>
            <person name="Lapidus A."/>
            <person name="Lavin J.L."/>
            <person name="Lee Y.-H."/>
            <person name="Lindquist E."/>
            <person name="Lilly W."/>
            <person name="Lucas S."/>
            <person name="Morin E."/>
            <person name="Murat C."/>
            <person name="Oguiza J.A."/>
            <person name="Park J."/>
            <person name="Pisabarro A.G."/>
            <person name="Riley R."/>
            <person name="Rosling A."/>
            <person name="Salamov A."/>
            <person name="Schmidt O."/>
            <person name="Schmutz J."/>
            <person name="Skrede I."/>
            <person name="Stenlid J."/>
            <person name="Wiebenga A."/>
            <person name="Xie X."/>
            <person name="Kuees U."/>
            <person name="Hibbett D.S."/>
            <person name="Hoffmeister D."/>
            <person name="Hoegberg N."/>
            <person name="Martin F."/>
            <person name="Grigoriev I.V."/>
            <person name="Watkinson S.C."/>
        </authorList>
    </citation>
    <scope>NUCLEOTIDE SEQUENCE [LARGE SCALE GENOMIC DNA]</scope>
    <source>
        <strain evidence="4">strain S7.3</strain>
    </source>
</reference>
<feature type="non-terminal residue" evidence="3">
    <location>
        <position position="1"/>
    </location>
</feature>
<accession>F8PWQ7</accession>
<feature type="non-terminal residue" evidence="3">
    <location>
        <position position="122"/>
    </location>
</feature>
<keyword evidence="1" id="KW-0677">Repeat</keyword>
<dbReference type="SUPFAM" id="SSF52540">
    <property type="entry name" value="P-loop containing nucleoside triphosphate hydrolases"/>
    <property type="match status" value="1"/>
</dbReference>
<name>F8PWQ7_SERL3</name>
<dbReference type="Proteomes" id="UP000008063">
    <property type="component" value="Unassembled WGS sequence"/>
</dbReference>
<dbReference type="EMBL" id="GL945479">
    <property type="protein sequence ID" value="EGO00381.1"/>
    <property type="molecule type" value="Genomic_DNA"/>
</dbReference>
<dbReference type="Pfam" id="PF24883">
    <property type="entry name" value="NPHP3_N"/>
    <property type="match status" value="1"/>
</dbReference>
<organism evidence="4">
    <name type="scientific">Serpula lacrymans var. lacrymans (strain S7.3)</name>
    <name type="common">Dry rot fungus</name>
    <dbReference type="NCBI Taxonomy" id="936435"/>
    <lineage>
        <taxon>Eukaryota</taxon>
        <taxon>Fungi</taxon>
        <taxon>Dikarya</taxon>
        <taxon>Basidiomycota</taxon>
        <taxon>Agaricomycotina</taxon>
        <taxon>Agaricomycetes</taxon>
        <taxon>Agaricomycetidae</taxon>
        <taxon>Boletales</taxon>
        <taxon>Coniophorineae</taxon>
        <taxon>Serpulaceae</taxon>
        <taxon>Serpula</taxon>
    </lineage>
</organism>
<dbReference type="HOGENOM" id="CLU_000288_6_8_1"/>
<evidence type="ECO:0000313" key="4">
    <source>
        <dbReference type="Proteomes" id="UP000008063"/>
    </source>
</evidence>
<dbReference type="Gene3D" id="3.40.50.300">
    <property type="entry name" value="P-loop containing nucleotide triphosphate hydrolases"/>
    <property type="match status" value="1"/>
</dbReference>
<protein>
    <recommendedName>
        <fullName evidence="2">Nephrocystin 3-like N-terminal domain-containing protein</fullName>
    </recommendedName>
</protein>
<dbReference type="InterPro" id="IPR027417">
    <property type="entry name" value="P-loop_NTPase"/>
</dbReference>
<dbReference type="AlphaFoldDB" id="F8PWQ7"/>
<feature type="domain" description="Nephrocystin 3-like N-terminal" evidence="2">
    <location>
        <begin position="1"/>
        <end position="122"/>
    </location>
</feature>
<proteinExistence type="predicted"/>
<keyword evidence="4" id="KW-1185">Reference proteome</keyword>
<dbReference type="PANTHER" id="PTHR10039:SF14">
    <property type="entry name" value="NACHT DOMAIN-CONTAINING PROTEIN"/>
    <property type="match status" value="1"/>
</dbReference>
<dbReference type="PANTHER" id="PTHR10039">
    <property type="entry name" value="AMELOGENIN"/>
    <property type="match status" value="1"/>
</dbReference>
<dbReference type="OMA" id="ITWINAP"/>
<gene>
    <name evidence="3" type="ORF">SERLA73DRAFT_27611</name>
</gene>
<dbReference type="InParanoid" id="F8PWQ7"/>
<evidence type="ECO:0000256" key="1">
    <source>
        <dbReference type="ARBA" id="ARBA00022737"/>
    </source>
</evidence>